<dbReference type="VEuPathDB" id="PiroplasmaDB:BOVATA_035070"/>
<dbReference type="RefSeq" id="XP_028868257.1">
    <property type="nucleotide sequence ID" value="XM_029012424.1"/>
</dbReference>
<organism evidence="3 4">
    <name type="scientific">Babesia ovata</name>
    <dbReference type="NCBI Taxonomy" id="189622"/>
    <lineage>
        <taxon>Eukaryota</taxon>
        <taxon>Sar</taxon>
        <taxon>Alveolata</taxon>
        <taxon>Apicomplexa</taxon>
        <taxon>Aconoidasida</taxon>
        <taxon>Piroplasmida</taxon>
        <taxon>Babesiidae</taxon>
        <taxon>Babesia</taxon>
    </lineage>
</organism>
<dbReference type="InterPro" id="IPR023210">
    <property type="entry name" value="NADP_OxRdtase_dom"/>
</dbReference>
<keyword evidence="4" id="KW-1185">Reference proteome</keyword>
<dbReference type="InterPro" id="IPR050523">
    <property type="entry name" value="AKR_Detox_Biosynth"/>
</dbReference>
<evidence type="ECO:0000313" key="3">
    <source>
        <dbReference type="EMBL" id="GBE62014.1"/>
    </source>
</evidence>
<dbReference type="SUPFAM" id="SSF51430">
    <property type="entry name" value="NAD(P)-linked oxidoreductase"/>
    <property type="match status" value="1"/>
</dbReference>
<dbReference type="PANTHER" id="PTHR43364">
    <property type="entry name" value="NADH-SPECIFIC METHYLGLYOXAL REDUCTASE-RELATED"/>
    <property type="match status" value="1"/>
</dbReference>
<reference evidence="3 4" key="1">
    <citation type="journal article" date="2017" name="BMC Genomics">
        <title>Whole-genome assembly of Babesia ovata and comparative genomics between closely related pathogens.</title>
        <authorList>
            <person name="Yamagishi J."/>
            <person name="Asada M."/>
            <person name="Hakimi H."/>
            <person name="Tanaka T.Q."/>
            <person name="Sugimoto C."/>
            <person name="Kawazu S."/>
        </authorList>
    </citation>
    <scope>NUCLEOTIDE SEQUENCE [LARGE SCALE GENOMIC DNA]</scope>
    <source>
        <strain evidence="3 4">Miyake</strain>
    </source>
</reference>
<protein>
    <submittedName>
        <fullName evidence="3">Aldo-keto reductase</fullName>
    </submittedName>
</protein>
<evidence type="ECO:0000313" key="4">
    <source>
        <dbReference type="Proteomes" id="UP000236319"/>
    </source>
</evidence>
<dbReference type="CDD" id="cd19094">
    <property type="entry name" value="AKR_Tas-like"/>
    <property type="match status" value="1"/>
</dbReference>
<dbReference type="AlphaFoldDB" id="A0A2H6KGA6"/>
<accession>A0A2H6KGA6</accession>
<sequence>MRPACLRTAVLPSICRRSSVRLLTRWISALCLLVSCVSAAYVRQCGRSCFLGTCGPHDRRHAVREVAEPCSPPSVQLNGSNRRVLSPGLHLVSALSKLCVPFSRHRFGLYGDTIEWGNTETGDGLFKRLVSDAKDTASTKKPRGLPSSVLSELWEKFKDRFPAIPTDYDFHERISRAKVTRINVHGCEIEVRQCGVGLPWFIDEANRIKLISCFEPGSIEEASLLDNSIHHRIPFLENSTSWLALPGTLASYLPNVRVVEHRSDIDGYEHVTVLHDSERNYTWAYEKSTRKRASSFDGKGPLELYELTASGIRPIRTEYGSKYKPFVPVDFFNVPQNVTHFFPRKPLDTGVFRLPKLDDVLNIKMRNMDRDYALASSKSKAPFGYLQTYQNFWKTVATREHKSGAIVRYRRLGKEDLVVSDICLGTMTFGNTVDEASAARLLDFAFDEFGINFIVSFQASMRIWMQDTSELYPLPASEDSHGTCESLLGRWISRRGSLERSKMVVATKIASRSPHLSWLRPSVCELSKSNIIKAVDGCLSRLKTDYIDLLQLHWPDRYVPMHESGDFSDILFDAERMESSDFVPMEEQVDAIRTLISQGKIRHWGLSNETPWGVLRFNHLAKEAGIEGPVSVQLNYNLLCRNDVEKGFVELCRPHNTGIGILAYGPLAGGVLTGKYLEYVDATTSGRLLRFPSYMKRYRGSLAARAVKDYYDIAMSYKYPNLSALSMRWVLTRPFVCSTIIGVNDMYQLRENLHCLNPCLGVTDLMEREINQLHWKWRDPLRICQ</sequence>
<gene>
    <name evidence="3" type="ORF">BOVATA_035070</name>
</gene>
<keyword evidence="1" id="KW-0560">Oxidoreductase</keyword>
<comment type="caution">
    <text evidence="3">The sequence shown here is derived from an EMBL/GenBank/DDBJ whole genome shotgun (WGS) entry which is preliminary data.</text>
</comment>
<dbReference type="Proteomes" id="UP000236319">
    <property type="component" value="Unassembled WGS sequence"/>
</dbReference>
<dbReference type="OrthoDB" id="2310150at2759"/>
<evidence type="ECO:0000259" key="2">
    <source>
        <dbReference type="Pfam" id="PF00248"/>
    </source>
</evidence>
<proteinExistence type="predicted"/>
<evidence type="ECO:0000256" key="1">
    <source>
        <dbReference type="ARBA" id="ARBA00023002"/>
    </source>
</evidence>
<dbReference type="InterPro" id="IPR036812">
    <property type="entry name" value="NAD(P)_OxRdtase_dom_sf"/>
</dbReference>
<dbReference type="Pfam" id="PF00248">
    <property type="entry name" value="Aldo_ket_red"/>
    <property type="match status" value="1"/>
</dbReference>
<dbReference type="GeneID" id="39875784"/>
<dbReference type="EMBL" id="BDSA01000004">
    <property type="protein sequence ID" value="GBE62014.1"/>
    <property type="molecule type" value="Genomic_DNA"/>
</dbReference>
<dbReference type="PANTHER" id="PTHR43364:SF4">
    <property type="entry name" value="NAD(P)-LINKED OXIDOREDUCTASE SUPERFAMILY PROTEIN"/>
    <property type="match status" value="1"/>
</dbReference>
<feature type="domain" description="NADP-dependent oxidoreductase" evidence="2">
    <location>
        <begin position="422"/>
        <end position="756"/>
    </location>
</feature>
<dbReference type="GO" id="GO:0016491">
    <property type="term" value="F:oxidoreductase activity"/>
    <property type="evidence" value="ECO:0007669"/>
    <property type="project" value="UniProtKB-KW"/>
</dbReference>
<dbReference type="Gene3D" id="3.20.20.100">
    <property type="entry name" value="NADP-dependent oxidoreductase domain"/>
    <property type="match status" value="1"/>
</dbReference>
<name>A0A2H6KGA6_9APIC</name>